<evidence type="ECO:0000313" key="4">
    <source>
        <dbReference type="Proteomes" id="UP000247702"/>
    </source>
</evidence>
<evidence type="ECO:0000259" key="1">
    <source>
        <dbReference type="Pfam" id="PF12937"/>
    </source>
</evidence>
<organism evidence="2 4">
    <name type="scientific">Rhizophagus clarus</name>
    <dbReference type="NCBI Taxonomy" id="94130"/>
    <lineage>
        <taxon>Eukaryota</taxon>
        <taxon>Fungi</taxon>
        <taxon>Fungi incertae sedis</taxon>
        <taxon>Mucoromycota</taxon>
        <taxon>Glomeromycotina</taxon>
        <taxon>Glomeromycetes</taxon>
        <taxon>Glomerales</taxon>
        <taxon>Glomeraceae</taxon>
        <taxon>Rhizophagus</taxon>
    </lineage>
</organism>
<evidence type="ECO:0000313" key="2">
    <source>
        <dbReference type="EMBL" id="GBC05209.1"/>
    </source>
</evidence>
<protein>
    <recommendedName>
        <fullName evidence="1">F-box domain-containing protein</fullName>
    </recommendedName>
</protein>
<dbReference type="Gene3D" id="3.80.10.10">
    <property type="entry name" value="Ribonuclease Inhibitor"/>
    <property type="match status" value="1"/>
</dbReference>
<evidence type="ECO:0000313" key="3">
    <source>
        <dbReference type="EMBL" id="GES75979.1"/>
    </source>
</evidence>
<dbReference type="InterPro" id="IPR001810">
    <property type="entry name" value="F-box_dom"/>
</dbReference>
<reference evidence="3" key="2">
    <citation type="submission" date="2019-10" db="EMBL/GenBank/DDBJ databases">
        <title>Conservation and host-specific expression of non-tandemly repeated heterogenous ribosome RNA gene in arbuscular mycorrhizal fungi.</title>
        <authorList>
            <person name="Maeda T."/>
            <person name="Kobayashi Y."/>
            <person name="Nakagawa T."/>
            <person name="Ezawa T."/>
            <person name="Yamaguchi K."/>
            <person name="Bino T."/>
            <person name="Nishimoto Y."/>
            <person name="Shigenobu S."/>
            <person name="Kawaguchi M."/>
        </authorList>
    </citation>
    <scope>NUCLEOTIDE SEQUENCE</scope>
    <source>
        <strain evidence="3">HR1</strain>
    </source>
</reference>
<name>A0A2Z6SHV0_9GLOM</name>
<dbReference type="EMBL" id="BEXD01003993">
    <property type="protein sequence ID" value="GBC05209.1"/>
    <property type="molecule type" value="Genomic_DNA"/>
</dbReference>
<dbReference type="Proteomes" id="UP000615446">
    <property type="component" value="Unassembled WGS sequence"/>
</dbReference>
<keyword evidence="4" id="KW-1185">Reference proteome</keyword>
<dbReference type="AlphaFoldDB" id="A0A2Z6SHV0"/>
<reference evidence="2 4" key="1">
    <citation type="submission" date="2017-11" db="EMBL/GenBank/DDBJ databases">
        <title>The genome of Rhizophagus clarus HR1 reveals common genetic basis of auxotrophy among arbuscular mycorrhizal fungi.</title>
        <authorList>
            <person name="Kobayashi Y."/>
        </authorList>
    </citation>
    <scope>NUCLEOTIDE SEQUENCE [LARGE SCALE GENOMIC DNA]</scope>
    <source>
        <strain evidence="2 4">HR1</strain>
    </source>
</reference>
<sequence>MTYLNKDILILIFEELENDSKSLYSCLLVNRTWCELVVPILWRNPYISSNNPKIVSLFNVILLYLSEESRDALKNQGINNLITEKVYERPLFNYIYFWKYLELSFLESLISSKEFEKLKIAIIRNEILRIFINKNTKLIHLCVPYYYDYQLQQLPGAESCLSELEFLYCHTKNDQNILEGLARICRSIKKLFVGIENDDSGIIKLIEAQKNLKEVKFISIIDNISFHKSLEESLTKHANTIRYLKIGWTPITKFLSYLTNLLKFEIYFIDDFIKWNNLNYYENLSMPVLKILRLIRIPSDLLINLIKNTKETLTEISVFCDNSTIIQAIYQNCPNLRYLKLTIFANFITPIPEFENLLTNCQLLNGLVVETEDDDNNEFSWDELFIILSKSSPNSLFKFKFGFGTIKLKEIKLFFDNWKDKVPILLIVYIGFCYYQMEKKQQIEAIIKEYQEKGIIRKYSLGHQSSTYIHNDDFEWIYEGRSL</sequence>
<proteinExistence type="predicted"/>
<dbReference type="OrthoDB" id="3264508at2759"/>
<gene>
    <name evidence="3" type="ORF">RCL2_000338100</name>
    <name evidence="2" type="ORF">RclHR1_00610021</name>
</gene>
<dbReference type="EMBL" id="BLAL01000018">
    <property type="protein sequence ID" value="GES75979.1"/>
    <property type="molecule type" value="Genomic_DNA"/>
</dbReference>
<accession>A0A2Z6SHV0</accession>
<comment type="caution">
    <text evidence="2">The sequence shown here is derived from an EMBL/GenBank/DDBJ whole genome shotgun (WGS) entry which is preliminary data.</text>
</comment>
<dbReference type="InterPro" id="IPR032675">
    <property type="entry name" value="LRR_dom_sf"/>
</dbReference>
<feature type="domain" description="F-box" evidence="1">
    <location>
        <begin position="7"/>
        <end position="47"/>
    </location>
</feature>
<dbReference type="Proteomes" id="UP000247702">
    <property type="component" value="Unassembled WGS sequence"/>
</dbReference>
<dbReference type="Pfam" id="PF12937">
    <property type="entry name" value="F-box-like"/>
    <property type="match status" value="1"/>
</dbReference>